<accession>A0A0F9BEZ7</accession>
<protein>
    <submittedName>
        <fullName evidence="1">Uncharacterized protein</fullName>
    </submittedName>
</protein>
<gene>
    <name evidence="1" type="ORF">LCGC14_2735230</name>
</gene>
<organism evidence="1">
    <name type="scientific">marine sediment metagenome</name>
    <dbReference type="NCBI Taxonomy" id="412755"/>
    <lineage>
        <taxon>unclassified sequences</taxon>
        <taxon>metagenomes</taxon>
        <taxon>ecological metagenomes</taxon>
    </lineage>
</organism>
<evidence type="ECO:0000313" key="1">
    <source>
        <dbReference type="EMBL" id="KKK89224.1"/>
    </source>
</evidence>
<proteinExistence type="predicted"/>
<sequence length="58" mass="6351">MELGGWDCRFEAPALALTDWAIRAQRDGARFVLADIKMFSLGFDTTSEGHGAISEAFT</sequence>
<name>A0A0F9BEZ7_9ZZZZ</name>
<comment type="caution">
    <text evidence="1">The sequence shown here is derived from an EMBL/GenBank/DDBJ whole genome shotgun (WGS) entry which is preliminary data.</text>
</comment>
<feature type="non-terminal residue" evidence="1">
    <location>
        <position position="58"/>
    </location>
</feature>
<dbReference type="EMBL" id="LAZR01049620">
    <property type="protein sequence ID" value="KKK89224.1"/>
    <property type="molecule type" value="Genomic_DNA"/>
</dbReference>
<dbReference type="AlphaFoldDB" id="A0A0F9BEZ7"/>
<reference evidence="1" key="1">
    <citation type="journal article" date="2015" name="Nature">
        <title>Complex archaea that bridge the gap between prokaryotes and eukaryotes.</title>
        <authorList>
            <person name="Spang A."/>
            <person name="Saw J.H."/>
            <person name="Jorgensen S.L."/>
            <person name="Zaremba-Niedzwiedzka K."/>
            <person name="Martijn J."/>
            <person name="Lind A.E."/>
            <person name="van Eijk R."/>
            <person name="Schleper C."/>
            <person name="Guy L."/>
            <person name="Ettema T.J."/>
        </authorList>
    </citation>
    <scope>NUCLEOTIDE SEQUENCE</scope>
</reference>